<dbReference type="InterPro" id="IPR001365">
    <property type="entry name" value="A_deaminase_dom"/>
</dbReference>
<feature type="domain" description="Glycosyl transferase family 25" evidence="9">
    <location>
        <begin position="538"/>
        <end position="636"/>
    </location>
</feature>
<dbReference type="EMBL" id="CAJOAZ010000599">
    <property type="protein sequence ID" value="CAF3681270.1"/>
    <property type="molecule type" value="Genomic_DNA"/>
</dbReference>
<gene>
    <name evidence="10" type="ORF">OXD698_LOCUS10933</name>
</gene>
<dbReference type="PANTHER" id="PTHR11409">
    <property type="entry name" value="ADENOSINE DEAMINASE"/>
    <property type="match status" value="1"/>
</dbReference>
<accession>A0A818TB15</accession>
<dbReference type="GO" id="GO:0005829">
    <property type="term" value="C:cytosol"/>
    <property type="evidence" value="ECO:0007669"/>
    <property type="project" value="TreeGrafter"/>
</dbReference>
<dbReference type="InterPro" id="IPR006330">
    <property type="entry name" value="Ado/ade_deaminase"/>
</dbReference>
<dbReference type="Proteomes" id="UP000663844">
    <property type="component" value="Unassembled WGS sequence"/>
</dbReference>
<comment type="caution">
    <text evidence="10">The sequence shown here is derived from an EMBL/GenBank/DDBJ whole genome shotgun (WGS) entry which is preliminary data.</text>
</comment>
<evidence type="ECO:0000259" key="8">
    <source>
        <dbReference type="Pfam" id="PF00962"/>
    </source>
</evidence>
<dbReference type="Gene3D" id="3.20.20.140">
    <property type="entry name" value="Metal-dependent hydrolases"/>
    <property type="match status" value="1"/>
</dbReference>
<dbReference type="EC" id="3.5.4.4" evidence="3"/>
<evidence type="ECO:0000256" key="1">
    <source>
        <dbReference type="ARBA" id="ARBA00001947"/>
    </source>
</evidence>
<keyword evidence="6" id="KW-0862">Zinc</keyword>
<dbReference type="InterPro" id="IPR032466">
    <property type="entry name" value="Metal_Hydrolase"/>
</dbReference>
<dbReference type="PANTHER" id="PTHR11409:SF43">
    <property type="entry name" value="ADENOSINE DEAMINASE"/>
    <property type="match status" value="1"/>
</dbReference>
<proteinExistence type="inferred from homology"/>
<dbReference type="GO" id="GO:0004000">
    <property type="term" value="F:adenosine deaminase activity"/>
    <property type="evidence" value="ECO:0007669"/>
    <property type="project" value="UniProtKB-ARBA"/>
</dbReference>
<keyword evidence="7" id="KW-0732">Signal</keyword>
<dbReference type="Pfam" id="PF01755">
    <property type="entry name" value="Glyco_transf_25"/>
    <property type="match status" value="1"/>
</dbReference>
<dbReference type="GO" id="GO:0043103">
    <property type="term" value="P:hypoxanthine salvage"/>
    <property type="evidence" value="ECO:0007669"/>
    <property type="project" value="TreeGrafter"/>
</dbReference>
<keyword evidence="4" id="KW-0479">Metal-binding</keyword>
<feature type="domain" description="Adenosine deaminase" evidence="8">
    <location>
        <begin position="244"/>
        <end position="483"/>
    </location>
</feature>
<sequence length="719" mass="82527">MKTRLLLQLLCVLFLNIERTDTVALKSQTNTDKTVAYYAKLIVGDTSKLSELNMFLTAMPKGGDLHHHYSGSIYVETYLNWIAKHNYCIYREDDATLKIQKYRIETRVSELPDAAKTLCITADATRSNNDFYREFLKRWSDIDYANHYHDQPPPDQQFFDTFGYFGPVSYQEYNEGLTWLKNTAMNENVQYIETMLTSGPNLAVSDELISMVDALTAKSDDNDIDRILKIYFDTVENDIIVNTTINNYVQMIETAADGINDVNFTLRFQTYVTRSNTPSRVFASLFSAFSAAMRSDLIVGVNIVGAENGIVSMRDYTLHMKMFRFLKRHFPNVKLAMHAGELVLGLVPPEGLQFHIREAIEIAGANRIGHGIDIFYERNSYELLQKMKELNIVVEVVFSSNAFILGIKNEAHPMLVYKAHGIPLVIATDDAGVSRSTMTNEYLMFCDRYKPSYAELKTLVYDSIKFSFLTENDKKEQLEKLDNRFRDFEAMITNVVHTLGYPADHDQRVPTVIALFKKYANLNLRPFYGVNGNLMYGSDEGYRLTPGERGLRESFTNLFQMAVRNNYNEMFVFEDDAIPHLNFTQLFKELPRECRKADVLLLGAMVTNKNKKQWPKDTCFRPDGTTYGAFAVRYKKSAFQPILNWLRETNIGPFDTVYRHLLYEGIDVRVAYPPFLAIMDVSHRSSVNKGRGIDRTSIKARAELHGWNLDEYPTSKIAV</sequence>
<evidence type="ECO:0000313" key="10">
    <source>
        <dbReference type="EMBL" id="CAF3681270.1"/>
    </source>
</evidence>
<evidence type="ECO:0000256" key="4">
    <source>
        <dbReference type="ARBA" id="ARBA00022723"/>
    </source>
</evidence>
<keyword evidence="5" id="KW-0378">Hydrolase</keyword>
<comment type="cofactor">
    <cofactor evidence="1">
        <name>Zn(2+)</name>
        <dbReference type="ChEBI" id="CHEBI:29105"/>
    </cofactor>
</comment>
<feature type="chain" id="PRO_5032620382" description="adenosine deaminase" evidence="7">
    <location>
        <begin position="23"/>
        <end position="719"/>
    </location>
</feature>
<comment type="similarity">
    <text evidence="2">Belongs to the metallo-dependent hydrolases superfamily. Adenosine and AMP deaminases family.</text>
</comment>
<organism evidence="10 11">
    <name type="scientific">Adineta steineri</name>
    <dbReference type="NCBI Taxonomy" id="433720"/>
    <lineage>
        <taxon>Eukaryota</taxon>
        <taxon>Metazoa</taxon>
        <taxon>Spiralia</taxon>
        <taxon>Gnathifera</taxon>
        <taxon>Rotifera</taxon>
        <taxon>Eurotatoria</taxon>
        <taxon>Bdelloidea</taxon>
        <taxon>Adinetida</taxon>
        <taxon>Adinetidae</taxon>
        <taxon>Adineta</taxon>
    </lineage>
</organism>
<dbReference type="InterPro" id="IPR002654">
    <property type="entry name" value="Glyco_trans_25"/>
</dbReference>
<protein>
    <recommendedName>
        <fullName evidence="3">adenosine deaminase</fullName>
        <ecNumber evidence="3">3.5.4.4</ecNumber>
    </recommendedName>
</protein>
<dbReference type="SUPFAM" id="SSF51556">
    <property type="entry name" value="Metallo-dependent hydrolases"/>
    <property type="match status" value="1"/>
</dbReference>
<evidence type="ECO:0000256" key="6">
    <source>
        <dbReference type="ARBA" id="ARBA00022833"/>
    </source>
</evidence>
<name>A0A818TB15_9BILA</name>
<evidence type="ECO:0000256" key="3">
    <source>
        <dbReference type="ARBA" id="ARBA00012784"/>
    </source>
</evidence>
<evidence type="ECO:0000256" key="2">
    <source>
        <dbReference type="ARBA" id="ARBA00006676"/>
    </source>
</evidence>
<dbReference type="AlphaFoldDB" id="A0A818TB15"/>
<dbReference type="GO" id="GO:0046103">
    <property type="term" value="P:inosine biosynthetic process"/>
    <property type="evidence" value="ECO:0007669"/>
    <property type="project" value="TreeGrafter"/>
</dbReference>
<evidence type="ECO:0000256" key="7">
    <source>
        <dbReference type="SAM" id="SignalP"/>
    </source>
</evidence>
<evidence type="ECO:0000259" key="9">
    <source>
        <dbReference type="Pfam" id="PF01755"/>
    </source>
</evidence>
<feature type="signal peptide" evidence="7">
    <location>
        <begin position="1"/>
        <end position="22"/>
    </location>
</feature>
<reference evidence="10" key="1">
    <citation type="submission" date="2021-02" db="EMBL/GenBank/DDBJ databases">
        <authorList>
            <person name="Nowell W R."/>
        </authorList>
    </citation>
    <scope>NUCLEOTIDE SEQUENCE</scope>
</reference>
<dbReference type="GO" id="GO:0006154">
    <property type="term" value="P:adenosine catabolic process"/>
    <property type="evidence" value="ECO:0007669"/>
    <property type="project" value="TreeGrafter"/>
</dbReference>
<evidence type="ECO:0000256" key="5">
    <source>
        <dbReference type="ARBA" id="ARBA00022801"/>
    </source>
</evidence>
<dbReference type="GO" id="GO:0046872">
    <property type="term" value="F:metal ion binding"/>
    <property type="evidence" value="ECO:0007669"/>
    <property type="project" value="UniProtKB-KW"/>
</dbReference>
<dbReference type="Pfam" id="PF00962">
    <property type="entry name" value="A_deaminase"/>
    <property type="match status" value="1"/>
</dbReference>
<evidence type="ECO:0000313" key="11">
    <source>
        <dbReference type="Proteomes" id="UP000663844"/>
    </source>
</evidence>